<organism evidence="2 3">
    <name type="scientific">Nocardia aurantiaca</name>
    <dbReference type="NCBI Taxonomy" id="2675850"/>
    <lineage>
        <taxon>Bacteria</taxon>
        <taxon>Bacillati</taxon>
        <taxon>Actinomycetota</taxon>
        <taxon>Actinomycetes</taxon>
        <taxon>Mycobacteriales</taxon>
        <taxon>Nocardiaceae</taxon>
        <taxon>Nocardia</taxon>
    </lineage>
</organism>
<comment type="caution">
    <text evidence="2">The sequence shown here is derived from an EMBL/GenBank/DDBJ whole genome shotgun (WGS) entry which is preliminary data.</text>
</comment>
<protein>
    <submittedName>
        <fullName evidence="2">Uncharacterized protein</fullName>
    </submittedName>
</protein>
<feature type="region of interest" description="Disordered" evidence="1">
    <location>
        <begin position="42"/>
        <end position="65"/>
    </location>
</feature>
<evidence type="ECO:0000313" key="2">
    <source>
        <dbReference type="EMBL" id="MTE11510.1"/>
    </source>
</evidence>
<reference evidence="2 3" key="1">
    <citation type="submission" date="2019-11" db="EMBL/GenBank/DDBJ databases">
        <title>Nocardia sp. nov. CT2-14 isolated from soil.</title>
        <authorList>
            <person name="Kanchanasin P."/>
            <person name="Tanasupawat S."/>
            <person name="Yuki M."/>
            <person name="Kudo T."/>
        </authorList>
    </citation>
    <scope>NUCLEOTIDE SEQUENCE [LARGE SCALE GENOMIC DNA]</scope>
    <source>
        <strain evidence="2 3">CT2-14</strain>
    </source>
</reference>
<proteinExistence type="predicted"/>
<evidence type="ECO:0000256" key="1">
    <source>
        <dbReference type="SAM" id="MobiDB-lite"/>
    </source>
</evidence>
<dbReference type="EMBL" id="WMBB01000001">
    <property type="protein sequence ID" value="MTE11510.1"/>
    <property type="molecule type" value="Genomic_DNA"/>
</dbReference>
<dbReference type="Proteomes" id="UP000432464">
    <property type="component" value="Unassembled WGS sequence"/>
</dbReference>
<gene>
    <name evidence="2" type="ORF">GLP40_01720</name>
</gene>
<dbReference type="RefSeq" id="WP_154786015.1">
    <property type="nucleotide sequence ID" value="NZ_WMBB01000001.1"/>
</dbReference>
<feature type="region of interest" description="Disordered" evidence="1">
    <location>
        <begin position="1"/>
        <end position="25"/>
    </location>
</feature>
<name>A0A6I3KSI9_9NOCA</name>
<evidence type="ECO:0000313" key="3">
    <source>
        <dbReference type="Proteomes" id="UP000432464"/>
    </source>
</evidence>
<keyword evidence="3" id="KW-1185">Reference proteome</keyword>
<sequence>MLLDRHGYAPTPHTDTPGAPPTLPALGVDSISAVITRHLSGQPVRYRTRSRTTASGDPAPTPEPEPIVEIELSRDYYEIGTAARRRDAELLADVDDRLDAVLAHMDDWLTRTDALIADTLGARTT</sequence>
<accession>A0A6I3KSI9</accession>
<dbReference type="AlphaFoldDB" id="A0A6I3KSI9"/>